<keyword evidence="3" id="KW-1185">Reference proteome</keyword>
<name>A0ABY4M4C3_9ACTN</name>
<evidence type="ECO:0000313" key="3">
    <source>
        <dbReference type="Proteomes" id="UP000830115"/>
    </source>
</evidence>
<evidence type="ECO:0000256" key="1">
    <source>
        <dbReference type="SAM" id="Phobius"/>
    </source>
</evidence>
<keyword evidence="1" id="KW-1133">Transmembrane helix</keyword>
<reference evidence="2" key="1">
    <citation type="submission" date="2021-10" db="EMBL/GenBank/DDBJ databases">
        <title>Streptomyces nigrumlapis sp.nov.,an antimicrobial producing actinobacterium isolated from Black Gobi rocks.</title>
        <authorList>
            <person name="Wen Y."/>
            <person name="Zhang W."/>
            <person name="Liu X.G."/>
        </authorList>
    </citation>
    <scope>NUCLEOTIDE SEQUENCE</scope>
    <source>
        <strain evidence="2">ST13-2-2</strain>
    </source>
</reference>
<sequence>MAALHLSLPTGYPRTVARRLAWPAAVTGLAALTLVGLLTAAGHPLDPAATLAELAGRTVPRGGCAVWATVRFGSTAPATGMVVAGVLAKWLLIDRVVCRRGPGQALPALLSGALGVPVHRDDAERINGTRNASHTMHHTPAPCITHLHHASHTCITHHAQPISETPLMSSNGPDWLECAHEIRKTATLLNADQR</sequence>
<dbReference type="RefSeq" id="WP_248863470.1">
    <property type="nucleotide sequence ID" value="NZ_CP086322.1"/>
</dbReference>
<gene>
    <name evidence="2" type="ORF">K9S39_12910</name>
</gene>
<keyword evidence="1" id="KW-0812">Transmembrane</keyword>
<keyword evidence="1" id="KW-0472">Membrane</keyword>
<accession>A0ABY4M4C3</accession>
<dbReference type="Proteomes" id="UP000830115">
    <property type="component" value="Chromosome"/>
</dbReference>
<feature type="transmembrane region" description="Helical" evidence="1">
    <location>
        <begin position="20"/>
        <end position="41"/>
    </location>
</feature>
<dbReference type="EMBL" id="CP086322">
    <property type="protein sequence ID" value="UQA92604.1"/>
    <property type="molecule type" value="Genomic_DNA"/>
</dbReference>
<organism evidence="2 3">
    <name type="scientific">Streptomyces halobius</name>
    <dbReference type="NCBI Taxonomy" id="2879846"/>
    <lineage>
        <taxon>Bacteria</taxon>
        <taxon>Bacillati</taxon>
        <taxon>Actinomycetota</taxon>
        <taxon>Actinomycetes</taxon>
        <taxon>Kitasatosporales</taxon>
        <taxon>Streptomycetaceae</taxon>
        <taxon>Streptomyces</taxon>
    </lineage>
</organism>
<protein>
    <submittedName>
        <fullName evidence="2">Uncharacterized protein</fullName>
    </submittedName>
</protein>
<proteinExistence type="predicted"/>
<evidence type="ECO:0000313" key="2">
    <source>
        <dbReference type="EMBL" id="UQA92604.1"/>
    </source>
</evidence>